<accession>A0A1V5SBA8</accession>
<name>A0A1V5SBA8_9BACT</name>
<organism evidence="2">
    <name type="scientific">candidate division WS2 bacterium ADurb.Bin280</name>
    <dbReference type="NCBI Taxonomy" id="1852829"/>
    <lineage>
        <taxon>Bacteria</taxon>
        <taxon>candidate division WS2</taxon>
    </lineage>
</organism>
<protein>
    <recommendedName>
        <fullName evidence="1">HNH nuclease domain-containing protein</fullName>
    </recommendedName>
</protein>
<comment type="caution">
    <text evidence="2">The sequence shown here is derived from an EMBL/GenBank/DDBJ whole genome shotgun (WGS) entry which is preliminary data.</text>
</comment>
<dbReference type="EMBL" id="MWBO01000063">
    <property type="protein sequence ID" value="OQA51800.1"/>
    <property type="molecule type" value="Genomic_DNA"/>
</dbReference>
<dbReference type="Pfam" id="PF13392">
    <property type="entry name" value="HNH_3"/>
    <property type="match status" value="1"/>
</dbReference>
<sequence>MAKRRRWSLSDLTKAVEKSKSKRAVLKEIGLRPTGGNYKQLEKYICEYKLDTSHFLGQGWNVGMKFNPRPFMSLEKILVRDSNFQSYKLKRRLFKEGIKEARCECCGWAEISKDGRAPVEINHKNGDARDNRIENLEILCPNCHSLKPHYRGSKLKK</sequence>
<proteinExistence type="predicted"/>
<reference evidence="2" key="1">
    <citation type="submission" date="2017-02" db="EMBL/GenBank/DDBJ databases">
        <title>Delving into the versatile metabolic prowess of the omnipresent phylum Bacteroidetes.</title>
        <authorList>
            <person name="Nobu M.K."/>
            <person name="Mei R."/>
            <person name="Narihiro T."/>
            <person name="Kuroda K."/>
            <person name="Liu W.-T."/>
        </authorList>
    </citation>
    <scope>NUCLEOTIDE SEQUENCE</scope>
    <source>
        <strain evidence="2">ADurb.Bin280</strain>
    </source>
</reference>
<evidence type="ECO:0000259" key="1">
    <source>
        <dbReference type="SMART" id="SM00507"/>
    </source>
</evidence>
<evidence type="ECO:0000313" key="2">
    <source>
        <dbReference type="EMBL" id="OQA51800.1"/>
    </source>
</evidence>
<dbReference type="AlphaFoldDB" id="A0A1V5SBA8"/>
<dbReference type="InterPro" id="IPR003615">
    <property type="entry name" value="HNH_nuc"/>
</dbReference>
<feature type="domain" description="HNH nuclease" evidence="1">
    <location>
        <begin position="93"/>
        <end position="145"/>
    </location>
</feature>
<dbReference type="CDD" id="cd00085">
    <property type="entry name" value="HNHc"/>
    <property type="match status" value="1"/>
</dbReference>
<dbReference type="Proteomes" id="UP000485367">
    <property type="component" value="Unassembled WGS sequence"/>
</dbReference>
<dbReference type="SMART" id="SM00507">
    <property type="entry name" value="HNHc"/>
    <property type="match status" value="1"/>
</dbReference>
<gene>
    <name evidence="2" type="ORF">BWY43_00808</name>
</gene>